<dbReference type="AlphaFoldDB" id="A0A0D1EKV6"/>
<dbReference type="STRING" id="935700.jaqu_00090"/>
<organism evidence="1 2">
    <name type="scientific">Jannaschia aquimarina</name>
    <dbReference type="NCBI Taxonomy" id="935700"/>
    <lineage>
        <taxon>Bacteria</taxon>
        <taxon>Pseudomonadati</taxon>
        <taxon>Pseudomonadota</taxon>
        <taxon>Alphaproteobacteria</taxon>
        <taxon>Rhodobacterales</taxon>
        <taxon>Roseobacteraceae</taxon>
        <taxon>Jannaschia</taxon>
    </lineage>
</organism>
<comment type="caution">
    <text evidence="1">The sequence shown here is derived from an EMBL/GenBank/DDBJ whole genome shotgun (WGS) entry which is preliminary data.</text>
</comment>
<evidence type="ECO:0000313" key="1">
    <source>
        <dbReference type="EMBL" id="KIT18209.1"/>
    </source>
</evidence>
<protein>
    <submittedName>
        <fullName evidence="1">Uncharacterized protein</fullName>
    </submittedName>
</protein>
<reference evidence="1 2" key="1">
    <citation type="submission" date="2015-02" db="EMBL/GenBank/DDBJ databases">
        <title>Genome Sequence of Jannaschia aquimarina DSM28248, a member of the Roseobacter clade.</title>
        <authorList>
            <person name="Voget S."/>
            <person name="Daniel R."/>
        </authorList>
    </citation>
    <scope>NUCLEOTIDE SEQUENCE [LARGE SCALE GENOMIC DNA]</scope>
    <source>
        <strain evidence="1 2">GSW-M26</strain>
    </source>
</reference>
<sequence length="101" mass="10785">MSTELRIFETPVGASSNTIGPKGAGLDLLGLKVIAMPPGRVELEMANVVPMLVVSPTWGAPAEVFDMRVDGQRFPVAHAGPGRFDVHAPTNRLQLECINYG</sequence>
<evidence type="ECO:0000313" key="2">
    <source>
        <dbReference type="Proteomes" id="UP000032232"/>
    </source>
</evidence>
<dbReference type="PATRIC" id="fig|935700.4.peg.9"/>
<gene>
    <name evidence="1" type="ORF">jaqu_00090</name>
</gene>
<keyword evidence="2" id="KW-1185">Reference proteome</keyword>
<name>A0A0D1EKV6_9RHOB</name>
<accession>A0A0D1EKV6</accession>
<dbReference type="Proteomes" id="UP000032232">
    <property type="component" value="Unassembled WGS sequence"/>
</dbReference>
<dbReference type="RefSeq" id="WP_043916876.1">
    <property type="nucleotide sequence ID" value="NZ_FZPF01000002.1"/>
</dbReference>
<dbReference type="EMBL" id="JYFE01000001">
    <property type="protein sequence ID" value="KIT18209.1"/>
    <property type="molecule type" value="Genomic_DNA"/>
</dbReference>
<proteinExistence type="predicted"/>